<protein>
    <submittedName>
        <fullName evidence="2">Uncharacterized protein</fullName>
    </submittedName>
</protein>
<dbReference type="EMBL" id="JAWZYT010004145">
    <property type="protein sequence ID" value="KAK4295108.1"/>
    <property type="molecule type" value="Genomic_DNA"/>
</dbReference>
<evidence type="ECO:0000313" key="2">
    <source>
        <dbReference type="EMBL" id="KAK4295108.1"/>
    </source>
</evidence>
<gene>
    <name evidence="2" type="ORF">Pmani_032310</name>
</gene>
<feature type="compositionally biased region" description="Basic and acidic residues" evidence="1">
    <location>
        <begin position="84"/>
        <end position="99"/>
    </location>
</feature>
<comment type="caution">
    <text evidence="2">The sequence shown here is derived from an EMBL/GenBank/DDBJ whole genome shotgun (WGS) entry which is preliminary data.</text>
</comment>
<feature type="region of interest" description="Disordered" evidence="1">
    <location>
        <begin position="80"/>
        <end position="99"/>
    </location>
</feature>
<evidence type="ECO:0000313" key="3">
    <source>
        <dbReference type="Proteomes" id="UP001292094"/>
    </source>
</evidence>
<reference evidence="2" key="1">
    <citation type="submission" date="2023-11" db="EMBL/GenBank/DDBJ databases">
        <title>Genome assemblies of two species of porcelain crab, Petrolisthes cinctipes and Petrolisthes manimaculis (Anomura: Porcellanidae).</title>
        <authorList>
            <person name="Angst P."/>
        </authorList>
    </citation>
    <scope>NUCLEOTIDE SEQUENCE</scope>
    <source>
        <strain evidence="2">PB745_02</strain>
        <tissue evidence="2">Gill</tissue>
    </source>
</reference>
<proteinExistence type="predicted"/>
<dbReference type="Proteomes" id="UP001292094">
    <property type="component" value="Unassembled WGS sequence"/>
</dbReference>
<evidence type="ECO:0000256" key="1">
    <source>
        <dbReference type="SAM" id="MobiDB-lite"/>
    </source>
</evidence>
<name>A0AAE1NS18_9EUCA</name>
<dbReference type="AlphaFoldDB" id="A0AAE1NS18"/>
<sequence>MLEGHEEEGWMQVVEWLVERLEVVEGMVERLEVVEGMVERIEVVEGMVERMEVEEGRVERIEEVMEYGLEKVVVMGTEVLHGGTETERHRTNEKKKDKY</sequence>
<organism evidence="2 3">
    <name type="scientific">Petrolisthes manimaculis</name>
    <dbReference type="NCBI Taxonomy" id="1843537"/>
    <lineage>
        <taxon>Eukaryota</taxon>
        <taxon>Metazoa</taxon>
        <taxon>Ecdysozoa</taxon>
        <taxon>Arthropoda</taxon>
        <taxon>Crustacea</taxon>
        <taxon>Multicrustacea</taxon>
        <taxon>Malacostraca</taxon>
        <taxon>Eumalacostraca</taxon>
        <taxon>Eucarida</taxon>
        <taxon>Decapoda</taxon>
        <taxon>Pleocyemata</taxon>
        <taxon>Anomura</taxon>
        <taxon>Galatheoidea</taxon>
        <taxon>Porcellanidae</taxon>
        <taxon>Petrolisthes</taxon>
    </lineage>
</organism>
<accession>A0AAE1NS18</accession>
<keyword evidence="3" id="KW-1185">Reference proteome</keyword>